<dbReference type="GO" id="GO:0046872">
    <property type="term" value="F:metal ion binding"/>
    <property type="evidence" value="ECO:0007669"/>
    <property type="project" value="InterPro"/>
</dbReference>
<dbReference type="InterPro" id="IPR012347">
    <property type="entry name" value="Ferritin-like"/>
</dbReference>
<dbReference type="SUPFAM" id="SSF47240">
    <property type="entry name" value="Ferritin-like"/>
    <property type="match status" value="1"/>
</dbReference>
<dbReference type="GO" id="GO:0016491">
    <property type="term" value="F:oxidoreductase activity"/>
    <property type="evidence" value="ECO:0007669"/>
    <property type="project" value="InterPro"/>
</dbReference>
<dbReference type="HOGENOM" id="CLU_119858_2_1_0"/>
<dbReference type="Gene3D" id="1.20.1260.10">
    <property type="match status" value="1"/>
</dbReference>
<keyword evidence="3" id="KW-1185">Reference proteome</keyword>
<organism evidence="2">
    <name type="scientific">Vecturithrix granuli</name>
    <dbReference type="NCBI Taxonomy" id="1499967"/>
    <lineage>
        <taxon>Bacteria</taxon>
        <taxon>Candidatus Moduliflexota</taxon>
        <taxon>Candidatus Vecturitrichia</taxon>
        <taxon>Candidatus Vecturitrichales</taxon>
        <taxon>Candidatus Vecturitrichaceae</taxon>
        <taxon>Candidatus Vecturithrix</taxon>
    </lineage>
</organism>
<dbReference type="PANTHER" id="PTHR33531:SF10">
    <property type="entry name" value="BLR7895 PROTEIN"/>
    <property type="match status" value="1"/>
</dbReference>
<evidence type="ECO:0000259" key="1">
    <source>
        <dbReference type="Pfam" id="PF02915"/>
    </source>
</evidence>
<dbReference type="Proteomes" id="UP000030661">
    <property type="component" value="Unassembled WGS sequence"/>
</dbReference>
<feature type="domain" description="Rubrerythrin diiron-binding" evidence="1">
    <location>
        <begin position="9"/>
        <end position="140"/>
    </location>
</feature>
<evidence type="ECO:0000313" key="2">
    <source>
        <dbReference type="EMBL" id="GAK56947.1"/>
    </source>
</evidence>
<name>A0A081BX92_VECG1</name>
<dbReference type="eggNOG" id="COG1633">
    <property type="taxonomic scope" value="Bacteria"/>
</dbReference>
<sequence length="151" mass="17612">MDNVQFEQIMSVAIAREIEAHEFYQQVYERTEDAEVKKVFAQLAKEELGHKELLEQFKYDPTMVMKIQAPPDYKVAEATELPKLSIAMKPADAIALAMKKEQQAVEFYRELRDRATDRSTKDIFENLANMELGHKHRLENVFVEIGYPEVF</sequence>
<reference evidence="2" key="1">
    <citation type="journal article" date="2015" name="PeerJ">
        <title>First genomic representation of candidate bacterial phylum KSB3 points to enhanced environmental sensing as a trigger of wastewater bulking.</title>
        <authorList>
            <person name="Sekiguchi Y."/>
            <person name="Ohashi A."/>
            <person name="Parks D.H."/>
            <person name="Yamauchi T."/>
            <person name="Tyson G.W."/>
            <person name="Hugenholtz P."/>
        </authorList>
    </citation>
    <scope>NUCLEOTIDE SEQUENCE [LARGE SCALE GENOMIC DNA]</scope>
</reference>
<protein>
    <recommendedName>
        <fullName evidence="1">Rubrerythrin diiron-binding domain-containing protein</fullName>
    </recommendedName>
</protein>
<dbReference type="InterPro" id="IPR003251">
    <property type="entry name" value="Rr_diiron-bd_dom"/>
</dbReference>
<dbReference type="STRING" id="1499967.U27_03911"/>
<gene>
    <name evidence="2" type="ORF">U27_03911</name>
</gene>
<evidence type="ECO:0000313" key="3">
    <source>
        <dbReference type="Proteomes" id="UP000030661"/>
    </source>
</evidence>
<proteinExistence type="predicted"/>
<dbReference type="InterPro" id="IPR009078">
    <property type="entry name" value="Ferritin-like_SF"/>
</dbReference>
<dbReference type="Pfam" id="PF02915">
    <property type="entry name" value="Rubrerythrin"/>
    <property type="match status" value="1"/>
</dbReference>
<dbReference type="PANTHER" id="PTHR33531">
    <property type="entry name" value="RUBRERYTHRIN SUBFAMILY"/>
    <property type="match status" value="1"/>
</dbReference>
<dbReference type="CDD" id="cd01045">
    <property type="entry name" value="Ferritin_like_AB"/>
    <property type="match status" value="1"/>
</dbReference>
<accession>A0A081BX92</accession>
<dbReference type="EMBL" id="DF820465">
    <property type="protein sequence ID" value="GAK56947.1"/>
    <property type="molecule type" value="Genomic_DNA"/>
</dbReference>
<dbReference type="AlphaFoldDB" id="A0A081BX92"/>